<comment type="subcellular location">
    <subcellularLocation>
        <location evidence="2">Cell outer membrane</location>
    </subcellularLocation>
    <subcellularLocation>
        <location evidence="1">Cell surface</location>
    </subcellularLocation>
</comment>
<evidence type="ECO:0000256" key="8">
    <source>
        <dbReference type="ARBA" id="ARBA00022927"/>
    </source>
</evidence>
<dbReference type="RefSeq" id="WP_295223429.1">
    <property type="nucleotide sequence ID" value="NZ_CACRUX010000052.1"/>
</dbReference>
<keyword evidence="11" id="KW-0175">Coiled coil</keyword>
<keyword evidence="4" id="KW-0813">Transport</keyword>
<evidence type="ECO:0000259" key="15">
    <source>
        <dbReference type="Pfam" id="PF05662"/>
    </source>
</evidence>
<evidence type="ECO:0000256" key="10">
    <source>
        <dbReference type="ARBA" id="ARBA00023237"/>
    </source>
</evidence>
<keyword evidence="8" id="KW-0653">Protein transport</keyword>
<feature type="coiled-coil region" evidence="11">
    <location>
        <begin position="898"/>
        <end position="939"/>
    </location>
</feature>
<dbReference type="Gene3D" id="1.20.5.170">
    <property type="match status" value="1"/>
</dbReference>
<evidence type="ECO:0000256" key="1">
    <source>
        <dbReference type="ARBA" id="ARBA00004241"/>
    </source>
</evidence>
<feature type="chain" id="PRO_5039312017" description="Adhesin YadA" evidence="13">
    <location>
        <begin position="29"/>
        <end position="942"/>
    </location>
</feature>
<dbReference type="SUPFAM" id="SSF54523">
    <property type="entry name" value="Pili subunits"/>
    <property type="match status" value="1"/>
</dbReference>
<keyword evidence="10" id="KW-0998">Cell outer membrane</keyword>
<evidence type="ECO:0000256" key="6">
    <source>
        <dbReference type="ARBA" id="ARBA00022692"/>
    </source>
</evidence>
<keyword evidence="9" id="KW-0472">Membrane</keyword>
<comment type="similarity">
    <text evidence="3">Belongs to the autotransporter-2 (AT-2) (TC 1.B.40) family.</text>
</comment>
<keyword evidence="5" id="KW-1134">Transmembrane beta strand</keyword>
<feature type="region of interest" description="Disordered" evidence="12">
    <location>
        <begin position="75"/>
        <end position="105"/>
    </location>
</feature>
<evidence type="ECO:0000256" key="4">
    <source>
        <dbReference type="ARBA" id="ARBA00022448"/>
    </source>
</evidence>
<dbReference type="Gene3D" id="2.150.10.10">
    <property type="entry name" value="Serralysin-like metalloprotease, C-terminal"/>
    <property type="match status" value="3"/>
</dbReference>
<feature type="domain" description="Trimeric autotransporter adhesin YadA-like stalk" evidence="15">
    <location>
        <begin position="425"/>
        <end position="465"/>
    </location>
</feature>
<evidence type="ECO:0000256" key="3">
    <source>
        <dbReference type="ARBA" id="ARBA00005848"/>
    </source>
</evidence>
<evidence type="ECO:0000259" key="14">
    <source>
        <dbReference type="Pfam" id="PF03895"/>
    </source>
</evidence>
<evidence type="ECO:0000256" key="5">
    <source>
        <dbReference type="ARBA" id="ARBA00022452"/>
    </source>
</evidence>
<evidence type="ECO:0000256" key="13">
    <source>
        <dbReference type="SAM" id="SignalP"/>
    </source>
</evidence>
<evidence type="ECO:0008006" key="17">
    <source>
        <dbReference type="Google" id="ProtNLM"/>
    </source>
</evidence>
<organism evidence="16">
    <name type="scientific">Veillonella ratti</name>
    <dbReference type="NCBI Taxonomy" id="103892"/>
    <lineage>
        <taxon>Bacteria</taxon>
        <taxon>Bacillati</taxon>
        <taxon>Bacillota</taxon>
        <taxon>Negativicutes</taxon>
        <taxon>Veillonellales</taxon>
        <taxon>Veillonellaceae</taxon>
        <taxon>Veillonella</taxon>
    </lineage>
</organism>
<dbReference type="EMBL" id="CACRUX010000052">
    <property type="protein sequence ID" value="VYU14932.1"/>
    <property type="molecule type" value="Genomic_DNA"/>
</dbReference>
<feature type="compositionally biased region" description="Polar residues" evidence="12">
    <location>
        <begin position="96"/>
        <end position="105"/>
    </location>
</feature>
<dbReference type="Pfam" id="PF03895">
    <property type="entry name" value="YadA_anchor"/>
    <property type="match status" value="1"/>
</dbReference>
<protein>
    <recommendedName>
        <fullName evidence="17">Adhesin YadA</fullName>
    </recommendedName>
</protein>
<sequence length="942" mass="96515">MKKGKNIKLATKLALAALVGVTSLSVYTVDAAGLTGSYVGIGKEPTSTDVLDKGTEVNTATDSIIDYRQTTNAQGAVFSRTPTNNNKNGEGVDGQSAGNKNDTNSTGNTAIGIGAYSARNYSTAIGTYAEAITGSTAVGSGAYAGDKSSSFGKNTYAKTNAVSLGNGARSSQGVAIGSGASAGLFYKYLQSDGSQNYNVINYSMAIGNDATAVGGIAIGANSSTSSVYGVALGQSAKVAYSGVALGTDANVKVSTGVALGTSSIADRRSNTIGYVPFADDGNGSYVPASAEALAGAISASDVSKDFATTYASQITKFNELNAAYYAAADEVDKQDEIIRNTKGSTIASEQEAYAAAVTAKAKAQADAVAATNALNAWTKANQDFTAALGQQRTELGVFKSTGGAVSVGATTYSSDGRVTSILTRQITSVAAGTTDTDAVNVAQLKRVANATISNITVGADKASTADGLAITSDADKTRIDIVGANDNITTSVDADKRLIQVGLSNTLDLSDAGSITFGENGTTLNNSGLTIGAPSGSKTSNIIIQSGNVNMGGNIIKNVGNGSVVEGSTDAVNGGQLYDVQKQINDIAGENGSLSQKANTNLDNLNEAGKKVITDAAQKAVTVKNGDNFIKVGLNEEQQKSGVNQYDVSLDKDALRDALGTGTNTAGDKNLITGDTLNQAINSVVTGQASDTHITNVAKENIKLADGNNTTVRTVSDVKDGAITYAVDVSDDAIKNAVKPELDQKANIDGSNLSTENINNWKNTLGVTNVNQSVTEVTNRVDSLETNVSNLNDSVSNLNGRVNSLNDRVDKVGAGAAALAGLHPLEFNPQDKFSAAASLGSYKGDSAAAIGAFYRPNADTMFSVASTLGDETMFNVGVSLKFGQKGDAIYRTGTTVDVSGLQNEVSDLKAQNKGLADTVAQQQTELEQQRALIQQLMAKVGM</sequence>
<feature type="domain" description="Trimeric autotransporter adhesin YadA-like C-terminal membrane anchor" evidence="14">
    <location>
        <begin position="828"/>
        <end position="882"/>
    </location>
</feature>
<feature type="compositionally biased region" description="Polar residues" evidence="12">
    <location>
        <begin position="75"/>
        <end position="88"/>
    </location>
</feature>
<accession>A0A6N3CFY2</accession>
<dbReference type="Gene3D" id="3.30.1300.30">
    <property type="entry name" value="GSPII I/J protein-like"/>
    <property type="match status" value="1"/>
</dbReference>
<dbReference type="InterPro" id="IPR011049">
    <property type="entry name" value="Serralysin-like_metalloprot_C"/>
</dbReference>
<dbReference type="GO" id="GO:0015031">
    <property type="term" value="P:protein transport"/>
    <property type="evidence" value="ECO:0007669"/>
    <property type="project" value="UniProtKB-KW"/>
</dbReference>
<dbReference type="GO" id="GO:0009279">
    <property type="term" value="C:cell outer membrane"/>
    <property type="evidence" value="ECO:0007669"/>
    <property type="project" value="UniProtKB-SubCell"/>
</dbReference>
<dbReference type="Pfam" id="PF05662">
    <property type="entry name" value="YadA_stalk"/>
    <property type="match status" value="2"/>
</dbReference>
<evidence type="ECO:0000256" key="7">
    <source>
        <dbReference type="ARBA" id="ARBA00022729"/>
    </source>
</evidence>
<evidence type="ECO:0000313" key="16">
    <source>
        <dbReference type="EMBL" id="VYU14932.1"/>
    </source>
</evidence>
<dbReference type="InterPro" id="IPR045584">
    <property type="entry name" value="Pilin-like"/>
</dbReference>
<feature type="coiled-coil region" evidence="11">
    <location>
        <begin position="774"/>
        <end position="808"/>
    </location>
</feature>
<gene>
    <name evidence="16" type="ORF">VRLFYP33_01297</name>
</gene>
<feature type="signal peptide" evidence="13">
    <location>
        <begin position="1"/>
        <end position="28"/>
    </location>
</feature>
<dbReference type="AlphaFoldDB" id="A0A6N3CFY2"/>
<evidence type="ECO:0000256" key="12">
    <source>
        <dbReference type="SAM" id="MobiDB-lite"/>
    </source>
</evidence>
<proteinExistence type="inferred from homology"/>
<evidence type="ECO:0000256" key="9">
    <source>
        <dbReference type="ARBA" id="ARBA00023136"/>
    </source>
</evidence>
<name>A0A6N3CFY2_9FIRM</name>
<dbReference type="InterPro" id="IPR008635">
    <property type="entry name" value="Coiled_stalk_dom"/>
</dbReference>
<reference evidence="16" key="1">
    <citation type="submission" date="2019-11" db="EMBL/GenBank/DDBJ databases">
        <authorList>
            <person name="Feng L."/>
        </authorList>
    </citation>
    <scope>NUCLEOTIDE SEQUENCE</scope>
    <source>
        <strain evidence="16">VrattiLFYP33</strain>
    </source>
</reference>
<feature type="domain" description="Trimeric autotransporter adhesin YadA-like stalk" evidence="15">
    <location>
        <begin position="556"/>
        <end position="599"/>
    </location>
</feature>
<dbReference type="GO" id="GO:0009986">
    <property type="term" value="C:cell surface"/>
    <property type="evidence" value="ECO:0007669"/>
    <property type="project" value="UniProtKB-SubCell"/>
</dbReference>
<keyword evidence="6" id="KW-0812">Transmembrane</keyword>
<dbReference type="InterPro" id="IPR005594">
    <property type="entry name" value="YadA_C"/>
</dbReference>
<evidence type="ECO:0000256" key="11">
    <source>
        <dbReference type="SAM" id="Coils"/>
    </source>
</evidence>
<keyword evidence="7 13" id="KW-0732">Signal</keyword>
<evidence type="ECO:0000256" key="2">
    <source>
        <dbReference type="ARBA" id="ARBA00004442"/>
    </source>
</evidence>
<dbReference type="SUPFAM" id="SSF101967">
    <property type="entry name" value="Adhesin YadA, collagen-binding domain"/>
    <property type="match status" value="2"/>
</dbReference>